<feature type="chain" id="PRO_5015135838" description="LPS-assembly lipoprotein LptE" evidence="7">
    <location>
        <begin position="22"/>
        <end position="159"/>
    </location>
</feature>
<dbReference type="EMBL" id="PXYY01000023">
    <property type="protein sequence ID" value="PSJ80591.1"/>
    <property type="molecule type" value="Genomic_DNA"/>
</dbReference>
<dbReference type="GO" id="GO:0043165">
    <property type="term" value="P:Gram-negative-bacterium-type cell outer membrane assembly"/>
    <property type="evidence" value="ECO:0007669"/>
    <property type="project" value="UniProtKB-UniRule"/>
</dbReference>
<keyword evidence="1 6" id="KW-0732">Signal</keyword>
<reference evidence="8 9" key="1">
    <citation type="submission" date="2018-03" db="EMBL/GenBank/DDBJ databases">
        <title>Neisseria weixii sp. nov., isolated from the intestinal contents of Tibetan Plateau pika (Ochotona curzoniae) in Yushu, Qinghai Province, China.</title>
        <authorList>
            <person name="Gui Z."/>
        </authorList>
    </citation>
    <scope>NUCLEOTIDE SEQUENCE [LARGE SCALE GENOMIC DNA]</scope>
    <source>
        <strain evidence="8 9">ATCC 51483</strain>
    </source>
</reference>
<accession>A0A2P7U0Y3</accession>
<dbReference type="RefSeq" id="WP_106741151.1">
    <property type="nucleotide sequence ID" value="NZ_PXYY01000023.1"/>
</dbReference>
<keyword evidence="9" id="KW-1185">Reference proteome</keyword>
<feature type="signal peptide" evidence="7">
    <location>
        <begin position="1"/>
        <end position="21"/>
    </location>
</feature>
<proteinExistence type="inferred from homology"/>
<evidence type="ECO:0000256" key="2">
    <source>
        <dbReference type="ARBA" id="ARBA00023136"/>
    </source>
</evidence>
<dbReference type="PANTHER" id="PTHR38098">
    <property type="entry name" value="LPS-ASSEMBLY LIPOPROTEIN LPTE"/>
    <property type="match status" value="1"/>
</dbReference>
<dbReference type="InterPro" id="IPR007485">
    <property type="entry name" value="LPS_assembly_LptE"/>
</dbReference>
<dbReference type="GO" id="GO:0009279">
    <property type="term" value="C:cell outer membrane"/>
    <property type="evidence" value="ECO:0007669"/>
    <property type="project" value="UniProtKB-SubCell"/>
</dbReference>
<keyword evidence="5 6" id="KW-0449">Lipoprotein</keyword>
<dbReference type="HAMAP" id="MF_01186">
    <property type="entry name" value="LPS_assembly_LptE"/>
    <property type="match status" value="1"/>
</dbReference>
<dbReference type="PANTHER" id="PTHR38098:SF1">
    <property type="entry name" value="LPS-ASSEMBLY LIPOPROTEIN LPTE"/>
    <property type="match status" value="1"/>
</dbReference>
<keyword evidence="3 6" id="KW-0564">Palmitate</keyword>
<dbReference type="OrthoDB" id="5298094at2"/>
<evidence type="ECO:0000256" key="7">
    <source>
        <dbReference type="SAM" id="SignalP"/>
    </source>
</evidence>
<evidence type="ECO:0000256" key="4">
    <source>
        <dbReference type="ARBA" id="ARBA00023237"/>
    </source>
</evidence>
<comment type="function">
    <text evidence="6">Together with LptD, is involved in the assembly of lipopolysaccharide (LPS) at the surface of the outer membrane. Required for the proper assembly of LptD. Binds LPS and may serve as the LPS recognition site at the outer membrane.</text>
</comment>
<keyword evidence="4 6" id="KW-0998">Cell outer membrane</keyword>
<dbReference type="Pfam" id="PF04390">
    <property type="entry name" value="LptE"/>
    <property type="match status" value="1"/>
</dbReference>
<evidence type="ECO:0000313" key="8">
    <source>
        <dbReference type="EMBL" id="PSJ80591.1"/>
    </source>
</evidence>
<evidence type="ECO:0000256" key="3">
    <source>
        <dbReference type="ARBA" id="ARBA00023139"/>
    </source>
</evidence>
<name>A0A2P7U0Y3_9NEIS</name>
<keyword evidence="2 6" id="KW-0472">Membrane</keyword>
<dbReference type="Gene3D" id="3.30.160.150">
    <property type="entry name" value="Lipoprotein like domain"/>
    <property type="match status" value="1"/>
</dbReference>
<dbReference type="AlphaFoldDB" id="A0A2P7U0Y3"/>
<evidence type="ECO:0000313" key="9">
    <source>
        <dbReference type="Proteomes" id="UP000241868"/>
    </source>
</evidence>
<dbReference type="PROSITE" id="PS51257">
    <property type="entry name" value="PROKAR_LIPOPROTEIN"/>
    <property type="match status" value="1"/>
</dbReference>
<sequence>MKKTILTAAVLLLASCGFHLKGTASTSRPLPYQNWYVNGGALQQALENSLRRSDGRPVSMDKAQMAVNVTNIKTRRDIYTITRAADINEYLLILRVDAQAARNGEPVGEPMTILVHRTMDYADSEVLGKTEEEQTIWSEMRTDAADQIVRRLTFLKAAQ</sequence>
<organism evidence="8 9">
    <name type="scientific">Neisseria iguanae</name>
    <dbReference type="NCBI Taxonomy" id="90242"/>
    <lineage>
        <taxon>Bacteria</taxon>
        <taxon>Pseudomonadati</taxon>
        <taxon>Pseudomonadota</taxon>
        <taxon>Betaproteobacteria</taxon>
        <taxon>Neisseriales</taxon>
        <taxon>Neisseriaceae</taxon>
        <taxon>Neisseria</taxon>
    </lineage>
</organism>
<gene>
    <name evidence="6" type="primary">lptE</name>
    <name evidence="8" type="ORF">C7N83_05265</name>
</gene>
<dbReference type="Proteomes" id="UP000241868">
    <property type="component" value="Unassembled WGS sequence"/>
</dbReference>
<dbReference type="GO" id="GO:1990351">
    <property type="term" value="C:transporter complex"/>
    <property type="evidence" value="ECO:0007669"/>
    <property type="project" value="TreeGrafter"/>
</dbReference>
<comment type="subcellular location">
    <subcellularLocation>
        <location evidence="6">Cell outer membrane</location>
        <topology evidence="6">Lipid-anchor</topology>
    </subcellularLocation>
</comment>
<comment type="caution">
    <text evidence="8">The sequence shown here is derived from an EMBL/GenBank/DDBJ whole genome shotgun (WGS) entry which is preliminary data.</text>
</comment>
<evidence type="ECO:0000256" key="5">
    <source>
        <dbReference type="ARBA" id="ARBA00023288"/>
    </source>
</evidence>
<comment type="similarity">
    <text evidence="6">Belongs to the LptE lipoprotein family.</text>
</comment>
<evidence type="ECO:0000256" key="1">
    <source>
        <dbReference type="ARBA" id="ARBA00022729"/>
    </source>
</evidence>
<comment type="subunit">
    <text evidence="6">Component of the lipopolysaccharide transport and assembly complex. Interacts with LptD.</text>
</comment>
<protein>
    <recommendedName>
        <fullName evidence="6">LPS-assembly lipoprotein LptE</fullName>
    </recommendedName>
</protein>
<evidence type="ECO:0000256" key="6">
    <source>
        <dbReference type="HAMAP-Rule" id="MF_01186"/>
    </source>
</evidence>